<dbReference type="GO" id="GO:0051315">
    <property type="term" value="P:attachment of mitotic spindle microtubules to kinetochore"/>
    <property type="evidence" value="ECO:0007669"/>
    <property type="project" value="TreeGrafter"/>
</dbReference>
<dbReference type="PANTHER" id="PTHR23168">
    <property type="entry name" value="MITOTIC SPINDLE ASSEMBLY CHECKPOINT PROTEIN MAD1 MITOTIC ARREST DEFICIENT-LIKE PROTEIN 1"/>
    <property type="match status" value="1"/>
</dbReference>
<comment type="caution">
    <text evidence="8">The sequence shown here is derived from an EMBL/GenBank/DDBJ whole genome shotgun (WGS) entry which is preliminary data.</text>
</comment>
<keyword evidence="5" id="KW-0539">Nucleus</keyword>
<evidence type="ECO:0000256" key="1">
    <source>
        <dbReference type="ARBA" id="ARBA00004123"/>
    </source>
</evidence>
<dbReference type="PANTHER" id="PTHR23168:SF0">
    <property type="entry name" value="MITOTIC SPINDLE ASSEMBLY CHECKPOINT PROTEIN MAD1"/>
    <property type="match status" value="1"/>
</dbReference>
<evidence type="ECO:0000256" key="3">
    <source>
        <dbReference type="ARBA" id="ARBA00022618"/>
    </source>
</evidence>
<name>A0A392PPG1_9FABA</name>
<dbReference type="Proteomes" id="UP000265520">
    <property type="component" value="Unassembled WGS sequence"/>
</dbReference>
<evidence type="ECO:0000256" key="2">
    <source>
        <dbReference type="ARBA" id="ARBA00008029"/>
    </source>
</evidence>
<keyword evidence="7" id="KW-0175">Coiled coil</keyword>
<keyword evidence="4" id="KW-0498">Mitosis</keyword>
<reference evidence="8 9" key="1">
    <citation type="journal article" date="2018" name="Front. Plant Sci.">
        <title>Red Clover (Trifolium pratense) and Zigzag Clover (T. medium) - A Picture of Genomic Similarities and Differences.</title>
        <authorList>
            <person name="Dluhosova J."/>
            <person name="Istvanek J."/>
            <person name="Nedelnik J."/>
            <person name="Repkova J."/>
        </authorList>
    </citation>
    <scope>NUCLEOTIDE SEQUENCE [LARGE SCALE GENOMIC DNA]</scope>
    <source>
        <strain evidence="9">cv. 10/8</strain>
        <tissue evidence="8">Leaf</tissue>
    </source>
</reference>
<comment type="subcellular location">
    <subcellularLocation>
        <location evidence="1">Nucleus</location>
    </subcellularLocation>
</comment>
<feature type="non-terminal residue" evidence="8">
    <location>
        <position position="1"/>
    </location>
</feature>
<keyword evidence="6" id="KW-0131">Cell cycle</keyword>
<dbReference type="EMBL" id="LXQA010090544">
    <property type="protein sequence ID" value="MCI14003.1"/>
    <property type="molecule type" value="Genomic_DNA"/>
</dbReference>
<comment type="similarity">
    <text evidence="2">Belongs to the MAD1 family.</text>
</comment>
<evidence type="ECO:0000256" key="5">
    <source>
        <dbReference type="ARBA" id="ARBA00023242"/>
    </source>
</evidence>
<keyword evidence="3" id="KW-0132">Cell division</keyword>
<dbReference type="InterPro" id="IPR008672">
    <property type="entry name" value="Mad1"/>
</dbReference>
<dbReference type="AlphaFoldDB" id="A0A392PPG1"/>
<organism evidence="8 9">
    <name type="scientific">Trifolium medium</name>
    <dbReference type="NCBI Taxonomy" id="97028"/>
    <lineage>
        <taxon>Eukaryota</taxon>
        <taxon>Viridiplantae</taxon>
        <taxon>Streptophyta</taxon>
        <taxon>Embryophyta</taxon>
        <taxon>Tracheophyta</taxon>
        <taxon>Spermatophyta</taxon>
        <taxon>Magnoliopsida</taxon>
        <taxon>eudicotyledons</taxon>
        <taxon>Gunneridae</taxon>
        <taxon>Pentapetalae</taxon>
        <taxon>rosids</taxon>
        <taxon>fabids</taxon>
        <taxon>Fabales</taxon>
        <taxon>Fabaceae</taxon>
        <taxon>Papilionoideae</taxon>
        <taxon>50 kb inversion clade</taxon>
        <taxon>NPAAA clade</taxon>
        <taxon>Hologalegina</taxon>
        <taxon>IRL clade</taxon>
        <taxon>Trifolieae</taxon>
        <taxon>Trifolium</taxon>
    </lineage>
</organism>
<feature type="coiled-coil region" evidence="7">
    <location>
        <begin position="7"/>
        <end position="37"/>
    </location>
</feature>
<keyword evidence="9" id="KW-1185">Reference proteome</keyword>
<accession>A0A392PPG1</accession>
<evidence type="ECO:0000256" key="6">
    <source>
        <dbReference type="ARBA" id="ARBA00023306"/>
    </source>
</evidence>
<dbReference type="GO" id="GO:0005635">
    <property type="term" value="C:nuclear envelope"/>
    <property type="evidence" value="ECO:0007669"/>
    <property type="project" value="TreeGrafter"/>
</dbReference>
<dbReference type="GO" id="GO:0000776">
    <property type="term" value="C:kinetochore"/>
    <property type="evidence" value="ECO:0007669"/>
    <property type="project" value="TreeGrafter"/>
</dbReference>
<evidence type="ECO:0000256" key="4">
    <source>
        <dbReference type="ARBA" id="ARBA00022776"/>
    </source>
</evidence>
<sequence length="87" mass="10304">ESEVREARKLRSNHENIELLKEKLLEEKSRRERAESELSKLYDVQSNMKKLEDQISSWRSMIKDIPGISCFEDMPDKFAALQKYVSN</sequence>
<protein>
    <submittedName>
        <fullName evidence="8">Early endosome antigen 1-like</fullName>
    </submittedName>
</protein>
<evidence type="ECO:0000313" key="9">
    <source>
        <dbReference type="Proteomes" id="UP000265520"/>
    </source>
</evidence>
<evidence type="ECO:0000313" key="8">
    <source>
        <dbReference type="EMBL" id="MCI14003.1"/>
    </source>
</evidence>
<dbReference type="GO" id="GO:0007094">
    <property type="term" value="P:mitotic spindle assembly checkpoint signaling"/>
    <property type="evidence" value="ECO:0007669"/>
    <property type="project" value="InterPro"/>
</dbReference>
<evidence type="ECO:0000256" key="7">
    <source>
        <dbReference type="SAM" id="Coils"/>
    </source>
</evidence>
<dbReference type="GO" id="GO:0051301">
    <property type="term" value="P:cell division"/>
    <property type="evidence" value="ECO:0007669"/>
    <property type="project" value="UniProtKB-KW"/>
</dbReference>
<dbReference type="GO" id="GO:0072686">
    <property type="term" value="C:mitotic spindle"/>
    <property type="evidence" value="ECO:0007669"/>
    <property type="project" value="TreeGrafter"/>
</dbReference>
<proteinExistence type="inferred from homology"/>